<reference evidence="10 11" key="1">
    <citation type="journal article" date="2018" name="Sci. Rep.">
        <title>Comparative genomics provides insights into the lifestyle and reveals functional heterogeneity of dark septate endophytic fungi.</title>
        <authorList>
            <person name="Knapp D.G."/>
            <person name="Nemeth J.B."/>
            <person name="Barry K."/>
            <person name="Hainaut M."/>
            <person name="Henrissat B."/>
            <person name="Johnson J."/>
            <person name="Kuo A."/>
            <person name="Lim J.H.P."/>
            <person name="Lipzen A."/>
            <person name="Nolan M."/>
            <person name="Ohm R.A."/>
            <person name="Tamas L."/>
            <person name="Grigoriev I.V."/>
            <person name="Spatafora J.W."/>
            <person name="Nagy L.G."/>
            <person name="Kovacs G.M."/>
        </authorList>
    </citation>
    <scope>NUCLEOTIDE SEQUENCE [LARGE SCALE GENOMIC DNA]</scope>
    <source>
        <strain evidence="10 11">DSE2036</strain>
    </source>
</reference>
<keyword evidence="11" id="KW-1185">Reference proteome</keyword>
<feature type="active site" description="Charge relay system" evidence="8">
    <location>
        <position position="207"/>
    </location>
</feature>
<dbReference type="GO" id="GO:0004026">
    <property type="term" value="F:alcohol O-acetyltransferase activity"/>
    <property type="evidence" value="ECO:0007669"/>
    <property type="project" value="UniProtKB-EC"/>
</dbReference>
<dbReference type="GO" id="GO:0051793">
    <property type="term" value="P:medium-chain fatty acid catabolic process"/>
    <property type="evidence" value="ECO:0007669"/>
    <property type="project" value="UniProtKB-ARBA"/>
</dbReference>
<dbReference type="SUPFAM" id="SSF53474">
    <property type="entry name" value="alpha/beta-Hydrolases"/>
    <property type="match status" value="1"/>
</dbReference>
<protein>
    <recommendedName>
        <fullName evidence="6">alcohol O-acetyltransferase</fullName>
        <ecNumber evidence="6">2.3.1.84</ecNumber>
    </recommendedName>
    <alternativeName>
        <fullName evidence="7">Alcohol O-acetyltransferase</fullName>
    </alternativeName>
</protein>
<dbReference type="Pfam" id="PF00561">
    <property type="entry name" value="Abhydrolase_1"/>
    <property type="match status" value="1"/>
</dbReference>
<evidence type="ECO:0000256" key="8">
    <source>
        <dbReference type="PIRSR" id="PIRSR005211-1"/>
    </source>
</evidence>
<comment type="function">
    <text evidence="5">Displays enzymatic activity both for medium-chain fatty acid (MCFA) ethyl ester synthesis and hydrolysis (esterase activity). MCFA are toxic for yeast and this enzyme could thus be involved in their detoxification by esterification.</text>
</comment>
<accession>A0A2V1DBM3</accession>
<evidence type="ECO:0000256" key="7">
    <source>
        <dbReference type="ARBA" id="ARBA00080774"/>
    </source>
</evidence>
<sequence>MSFLLGYGKTSYTHHPTPISLPTKSGSKTSLSSFASSAIPPCNLNPLLFNGHLQTMWTALKVAGPPIYYKRQIFHSTHSVYPGEFAVDFVVSPEVGQEAKVEETLPERTTFYTEEEFEGIGSDDDMPMLVSLHGLSGGSHEVYLREVLAPLVPKGWAACVVNGRGCALSKITSPQLFNARSTWDVRQTIKYLRKTFPNRPLYAVGYSLGANILSNYVGEEGDECVLKAAIACSNPWNLEVCSKGLQRTWLGLEVYSRAMGGNLQKLYQRHKETITQNPLIKDEDVTACKYIGDFDRVVQAPSWGYPTEGAYYRDAQSVDALMAIKIPFLAINATDDPISQNEGIPYQEFKQNPYTVLCTTNWGGHLSWFQLGGKRWFATAIVNFLTKMHEEIDFNAPLPGKKDADAKMVENKYPIFDPTNRRLILPDA</sequence>
<evidence type="ECO:0000256" key="5">
    <source>
        <dbReference type="ARBA" id="ARBA00054277"/>
    </source>
</evidence>
<name>A0A2V1DBM3_9PLEO</name>
<comment type="similarity">
    <text evidence="1">Belongs to the AB hydrolase superfamily. AB hydrolase 4 family.</text>
</comment>
<dbReference type="EC" id="2.3.1.84" evidence="6"/>
<gene>
    <name evidence="10" type="ORF">DM02DRAFT_602280</name>
</gene>
<evidence type="ECO:0000256" key="2">
    <source>
        <dbReference type="ARBA" id="ARBA00022679"/>
    </source>
</evidence>
<dbReference type="PANTHER" id="PTHR10794">
    <property type="entry name" value="ABHYDROLASE DOMAIN-CONTAINING PROTEIN"/>
    <property type="match status" value="1"/>
</dbReference>
<dbReference type="GO" id="GO:0051792">
    <property type="term" value="P:medium-chain fatty acid biosynthetic process"/>
    <property type="evidence" value="ECO:0007669"/>
    <property type="project" value="TreeGrafter"/>
</dbReference>
<feature type="active site" description="Charge relay system" evidence="8">
    <location>
        <position position="365"/>
    </location>
</feature>
<evidence type="ECO:0000259" key="9">
    <source>
        <dbReference type="Pfam" id="PF00561"/>
    </source>
</evidence>
<evidence type="ECO:0000256" key="3">
    <source>
        <dbReference type="ARBA" id="ARBA00022801"/>
    </source>
</evidence>
<dbReference type="FunFam" id="3.40.50.1820:FF:000137">
    <property type="entry name" value="EEB1p Acyl-coenzymeA:ethanol O-acyltransferase"/>
    <property type="match status" value="1"/>
</dbReference>
<dbReference type="STRING" id="97972.A0A2V1DBM3"/>
<dbReference type="Proteomes" id="UP000244855">
    <property type="component" value="Unassembled WGS sequence"/>
</dbReference>
<feature type="active site" description="Charge relay system" evidence="8">
    <location>
        <position position="336"/>
    </location>
</feature>
<evidence type="ECO:0000256" key="6">
    <source>
        <dbReference type="ARBA" id="ARBA00066969"/>
    </source>
</evidence>
<dbReference type="GO" id="GO:0047372">
    <property type="term" value="F:monoacylglycerol lipase activity"/>
    <property type="evidence" value="ECO:0007669"/>
    <property type="project" value="TreeGrafter"/>
</dbReference>
<keyword evidence="3" id="KW-0378">Hydrolase</keyword>
<dbReference type="InterPro" id="IPR029058">
    <property type="entry name" value="AB_hydrolase_fold"/>
</dbReference>
<dbReference type="OrthoDB" id="5954035at2759"/>
<dbReference type="Gene3D" id="3.40.50.1820">
    <property type="entry name" value="alpha/beta hydrolase"/>
    <property type="match status" value="1"/>
</dbReference>
<dbReference type="PIRSF" id="PIRSF005211">
    <property type="entry name" value="Ab_hydro_YheT"/>
    <property type="match status" value="1"/>
</dbReference>
<organism evidence="10 11">
    <name type="scientific">Periconia macrospinosa</name>
    <dbReference type="NCBI Taxonomy" id="97972"/>
    <lineage>
        <taxon>Eukaryota</taxon>
        <taxon>Fungi</taxon>
        <taxon>Dikarya</taxon>
        <taxon>Ascomycota</taxon>
        <taxon>Pezizomycotina</taxon>
        <taxon>Dothideomycetes</taxon>
        <taxon>Pleosporomycetidae</taxon>
        <taxon>Pleosporales</taxon>
        <taxon>Massarineae</taxon>
        <taxon>Periconiaceae</taxon>
        <taxon>Periconia</taxon>
    </lineage>
</organism>
<dbReference type="EMBL" id="KZ805528">
    <property type="protein sequence ID" value="PVH94589.1"/>
    <property type="molecule type" value="Genomic_DNA"/>
</dbReference>
<dbReference type="InterPro" id="IPR000073">
    <property type="entry name" value="AB_hydrolase_1"/>
</dbReference>
<proteinExistence type="inferred from homology"/>
<dbReference type="AlphaFoldDB" id="A0A2V1DBM3"/>
<evidence type="ECO:0000256" key="4">
    <source>
        <dbReference type="ARBA" id="ARBA00050620"/>
    </source>
</evidence>
<dbReference type="InterPro" id="IPR050960">
    <property type="entry name" value="AB_hydrolase_4_sf"/>
</dbReference>
<dbReference type="PANTHER" id="PTHR10794:SF63">
    <property type="entry name" value="ALPHA_BETA HYDROLASE 1, ISOFORM A"/>
    <property type="match status" value="1"/>
</dbReference>
<evidence type="ECO:0000313" key="10">
    <source>
        <dbReference type="EMBL" id="PVH94589.1"/>
    </source>
</evidence>
<dbReference type="GO" id="GO:0008126">
    <property type="term" value="F:acetylesterase activity"/>
    <property type="evidence" value="ECO:0007669"/>
    <property type="project" value="TreeGrafter"/>
</dbReference>
<evidence type="ECO:0000256" key="1">
    <source>
        <dbReference type="ARBA" id="ARBA00010884"/>
    </source>
</evidence>
<keyword evidence="2" id="KW-0808">Transferase</keyword>
<comment type="catalytic activity">
    <reaction evidence="4">
        <text>an aliphatic alcohol + acetyl-CoA = an acetyl ester + CoA</text>
        <dbReference type="Rhea" id="RHEA:17229"/>
        <dbReference type="ChEBI" id="CHEBI:2571"/>
        <dbReference type="ChEBI" id="CHEBI:47622"/>
        <dbReference type="ChEBI" id="CHEBI:57287"/>
        <dbReference type="ChEBI" id="CHEBI:57288"/>
        <dbReference type="EC" id="2.3.1.84"/>
    </reaction>
</comment>
<feature type="domain" description="AB hydrolase-1" evidence="9">
    <location>
        <begin position="127"/>
        <end position="344"/>
    </location>
</feature>
<dbReference type="InterPro" id="IPR012020">
    <property type="entry name" value="ABHD4"/>
</dbReference>
<evidence type="ECO:0000313" key="11">
    <source>
        <dbReference type="Proteomes" id="UP000244855"/>
    </source>
</evidence>